<accession>A0A3E0WCE5</accession>
<dbReference type="GO" id="GO:0016709">
    <property type="term" value="F:oxidoreductase activity, acting on paired donors, with incorporation or reduction of molecular oxygen, NAD(P)H as one donor, and incorporation of one atom of oxygen"/>
    <property type="evidence" value="ECO:0007669"/>
    <property type="project" value="UniProtKB-ARBA"/>
</dbReference>
<name>A0A3E0WCE5_9MICO</name>
<dbReference type="PANTHER" id="PTHR43004">
    <property type="entry name" value="TRK SYSTEM POTASSIUM UPTAKE PROTEIN"/>
    <property type="match status" value="1"/>
</dbReference>
<feature type="compositionally biased region" description="Low complexity" evidence="4">
    <location>
        <begin position="181"/>
        <end position="190"/>
    </location>
</feature>
<feature type="compositionally biased region" description="Low complexity" evidence="4">
    <location>
        <begin position="211"/>
        <end position="230"/>
    </location>
</feature>
<evidence type="ECO:0000256" key="4">
    <source>
        <dbReference type="SAM" id="MobiDB-lite"/>
    </source>
</evidence>
<feature type="region of interest" description="Disordered" evidence="4">
    <location>
        <begin position="181"/>
        <end position="264"/>
    </location>
</feature>
<comment type="cofactor">
    <cofactor evidence="1">
        <name>FAD</name>
        <dbReference type="ChEBI" id="CHEBI:57692"/>
    </cofactor>
</comment>
<dbReference type="Pfam" id="PF01494">
    <property type="entry name" value="FAD_binding_3"/>
    <property type="match status" value="1"/>
</dbReference>
<gene>
    <name evidence="6" type="ORF">B7R25_08825</name>
</gene>
<comment type="caution">
    <text evidence="6">The sequence shown here is derived from an EMBL/GenBank/DDBJ whole genome shotgun (WGS) entry which is preliminary data.</text>
</comment>
<dbReference type="AlphaFoldDB" id="A0A3E0WCE5"/>
<evidence type="ECO:0000256" key="2">
    <source>
        <dbReference type="ARBA" id="ARBA00022630"/>
    </source>
</evidence>
<proteinExistence type="predicted"/>
<evidence type="ECO:0000259" key="5">
    <source>
        <dbReference type="Pfam" id="PF01494"/>
    </source>
</evidence>
<evidence type="ECO:0000313" key="7">
    <source>
        <dbReference type="Proteomes" id="UP000257080"/>
    </source>
</evidence>
<sequence>MDQMWLSYFEHGFAVVVPLRGGVHRVLVIEPTDAMPNREPTLAEMQHKLRSVADDPDLTLTDPEWFSYTDLSMGIAPGLIDGRILLAGDVGNPVLPNGGRGMNTGIADAFNLGWKLAAVVQHDAPDALLQTSDTERHALRTALEKAQFASLKYTTLRATGPWTPKPSEGSTASTCSTCSTAAGGPCSHSRASARPRRPASSWRGQSDCAPASRRTSSLPTARRRPPATSRGASCSTSTEKRTEFTGQPSPPLSSSGRMGTWQCA</sequence>
<evidence type="ECO:0000256" key="1">
    <source>
        <dbReference type="ARBA" id="ARBA00001974"/>
    </source>
</evidence>
<dbReference type="InterPro" id="IPR050641">
    <property type="entry name" value="RIFMO-like"/>
</dbReference>
<organism evidence="6 7">
    <name type="scientific">Subtercola boreus</name>
    <dbReference type="NCBI Taxonomy" id="120213"/>
    <lineage>
        <taxon>Bacteria</taxon>
        <taxon>Bacillati</taxon>
        <taxon>Actinomycetota</taxon>
        <taxon>Actinomycetes</taxon>
        <taxon>Micrococcales</taxon>
        <taxon>Microbacteriaceae</taxon>
        <taxon>Subtercola</taxon>
    </lineage>
</organism>
<keyword evidence="3" id="KW-0274">FAD</keyword>
<evidence type="ECO:0000256" key="3">
    <source>
        <dbReference type="ARBA" id="ARBA00022827"/>
    </source>
</evidence>
<dbReference type="Gene3D" id="3.30.70.2450">
    <property type="match status" value="1"/>
</dbReference>
<dbReference type="InterPro" id="IPR036188">
    <property type="entry name" value="FAD/NAD-bd_sf"/>
</dbReference>
<feature type="compositionally biased region" description="Polar residues" evidence="4">
    <location>
        <begin position="244"/>
        <end position="264"/>
    </location>
</feature>
<feature type="domain" description="FAD-binding" evidence="5">
    <location>
        <begin position="10"/>
        <end position="144"/>
    </location>
</feature>
<dbReference type="PANTHER" id="PTHR43004:SF19">
    <property type="entry name" value="BINDING MONOOXYGENASE, PUTATIVE (JCVI)-RELATED"/>
    <property type="match status" value="1"/>
</dbReference>
<reference evidence="6 7" key="1">
    <citation type="submission" date="2017-04" db="EMBL/GenBank/DDBJ databases">
        <title>Comparative genome analysis of Subtercola boreus.</title>
        <authorList>
            <person name="Cho Y.-J."/>
            <person name="Cho A."/>
            <person name="Kim O.-S."/>
            <person name="Lee J.-I."/>
        </authorList>
    </citation>
    <scope>NUCLEOTIDE SEQUENCE [LARGE SCALE GENOMIC DNA]</scope>
    <source>
        <strain evidence="6 7">P28004</strain>
    </source>
</reference>
<evidence type="ECO:0000313" key="6">
    <source>
        <dbReference type="EMBL" id="RFA27149.1"/>
    </source>
</evidence>
<dbReference type="EMBL" id="NBXE01000020">
    <property type="protein sequence ID" value="RFA27149.1"/>
    <property type="molecule type" value="Genomic_DNA"/>
</dbReference>
<dbReference type="InterPro" id="IPR002938">
    <property type="entry name" value="FAD-bd"/>
</dbReference>
<dbReference type="PRINTS" id="PR00420">
    <property type="entry name" value="RNGMNOXGNASE"/>
</dbReference>
<dbReference type="Proteomes" id="UP000257080">
    <property type="component" value="Unassembled WGS sequence"/>
</dbReference>
<dbReference type="SUPFAM" id="SSF51905">
    <property type="entry name" value="FAD/NAD(P)-binding domain"/>
    <property type="match status" value="1"/>
</dbReference>
<keyword evidence="2" id="KW-0285">Flavoprotein</keyword>
<dbReference type="Gene3D" id="3.50.50.60">
    <property type="entry name" value="FAD/NAD(P)-binding domain"/>
    <property type="match status" value="1"/>
</dbReference>
<dbReference type="GO" id="GO:0071949">
    <property type="term" value="F:FAD binding"/>
    <property type="evidence" value="ECO:0007669"/>
    <property type="project" value="InterPro"/>
</dbReference>
<protein>
    <recommendedName>
        <fullName evidence="5">FAD-binding domain-containing protein</fullName>
    </recommendedName>
</protein>